<sequence length="94" mass="10787">MELQWWITVIEVPVLAGLFWMLITGRATQERQVEALHAELSAFKLHVATTYASLGHLKEVEARLTAHLLKIETKLDRVIEGRYGHDGEDARHDR</sequence>
<keyword evidence="3" id="KW-1185">Reference proteome</keyword>
<evidence type="ECO:0000256" key="1">
    <source>
        <dbReference type="SAM" id="Phobius"/>
    </source>
</evidence>
<feature type="transmembrane region" description="Helical" evidence="1">
    <location>
        <begin position="6"/>
        <end position="23"/>
    </location>
</feature>
<dbReference type="RefSeq" id="WP_184047232.1">
    <property type="nucleotide sequence ID" value="NZ_JACIGK010000030.1"/>
</dbReference>
<comment type="caution">
    <text evidence="2">The sequence shown here is derived from an EMBL/GenBank/DDBJ whole genome shotgun (WGS) entry which is preliminary data.</text>
</comment>
<evidence type="ECO:0000313" key="2">
    <source>
        <dbReference type="EMBL" id="MBB4267594.1"/>
    </source>
</evidence>
<accession>A0A7W6RFH0</accession>
<reference evidence="2 3" key="1">
    <citation type="submission" date="2020-08" db="EMBL/GenBank/DDBJ databases">
        <title>Genome sequencing of Purple Non-Sulfur Bacteria from various extreme environments.</title>
        <authorList>
            <person name="Mayer M."/>
        </authorList>
    </citation>
    <scope>NUCLEOTIDE SEQUENCE [LARGE SCALE GENOMIC DNA]</scope>
    <source>
        <strain evidence="2 3">JA131</strain>
    </source>
</reference>
<dbReference type="AlphaFoldDB" id="A0A7W6RFH0"/>
<organism evidence="2 3">
    <name type="scientific">Roseospira visakhapatnamensis</name>
    <dbReference type="NCBI Taxonomy" id="390880"/>
    <lineage>
        <taxon>Bacteria</taxon>
        <taxon>Pseudomonadati</taxon>
        <taxon>Pseudomonadota</taxon>
        <taxon>Alphaproteobacteria</taxon>
        <taxon>Rhodospirillales</taxon>
        <taxon>Rhodospirillaceae</taxon>
        <taxon>Roseospira</taxon>
    </lineage>
</organism>
<proteinExistence type="predicted"/>
<name>A0A7W6RFH0_9PROT</name>
<dbReference type="Proteomes" id="UP000554286">
    <property type="component" value="Unassembled WGS sequence"/>
</dbReference>
<evidence type="ECO:0000313" key="3">
    <source>
        <dbReference type="Proteomes" id="UP000554286"/>
    </source>
</evidence>
<keyword evidence="1" id="KW-0812">Transmembrane</keyword>
<keyword evidence="1" id="KW-1133">Transmembrane helix</keyword>
<keyword evidence="1" id="KW-0472">Membrane</keyword>
<protein>
    <submittedName>
        <fullName evidence="2">Uncharacterized protein</fullName>
    </submittedName>
</protein>
<gene>
    <name evidence="2" type="ORF">GGD89_003241</name>
</gene>
<dbReference type="EMBL" id="JACIGK010000030">
    <property type="protein sequence ID" value="MBB4267594.1"/>
    <property type="molecule type" value="Genomic_DNA"/>
</dbReference>